<keyword evidence="1" id="KW-0812">Transmembrane</keyword>
<sequence length="508" mass="58348">MYNNFDYSVGCIESLDYDSALMGMFIFSLNSRQPNVLIRSATRTYPDRNFECIGVKIAAVDNISLVYTATAQSAQVNHIFIVTLKVDPIAHPLILSEQILTQMKYEATQRTPQNLTQYIDCFIGELCEIYFSIFSLANQCSDEVTINKMYILGISINEGDLNYNTSEYSTMIHHIKVALNKLPVQFDIQMNKMYKMGVYEFLFSVKVEADIDTFQPKTYNTYSFKFEVYSQIGQFFINNTAPYFLSSLKDIEATVGIKKIVDLPEIRDDEGDNFTVQIIGKQASLFLYASQKKLFINPVQPVVGKHTVTIIEWDQLIVSFKMNFLFYDKTEKLMMQKGYQIKGYIPPQISQGLKDLLSIIGTSTSISLQSIMGSNIVVNILLQVDIAKFYFRSQSIQQLWGMINSFQLITHIPLMGINTPANVAIFYSFILDVSSFQFFDVEKINSFIFDYDSDSLDDSTYNPYYERMGYSSTNLIRNLGLIFYFYCLLMIMMLLVYVLNFVKIPIKS</sequence>
<evidence type="ECO:0000313" key="3">
    <source>
        <dbReference type="Proteomes" id="UP000039865"/>
    </source>
</evidence>
<proteinExistence type="predicted"/>
<accession>A0A078B0U6</accession>
<reference evidence="2 3" key="1">
    <citation type="submission" date="2014-06" db="EMBL/GenBank/DDBJ databases">
        <authorList>
            <person name="Swart Estienne"/>
        </authorList>
    </citation>
    <scope>NUCLEOTIDE SEQUENCE [LARGE SCALE GENOMIC DNA]</scope>
    <source>
        <strain evidence="2 3">130c</strain>
    </source>
</reference>
<gene>
    <name evidence="2" type="primary">Contig5411.g5792</name>
    <name evidence="2" type="ORF">STYLEM_17036</name>
</gene>
<feature type="transmembrane region" description="Helical" evidence="1">
    <location>
        <begin position="481"/>
        <end position="502"/>
    </location>
</feature>
<name>A0A078B0U6_STYLE</name>
<dbReference type="AlphaFoldDB" id="A0A078B0U6"/>
<keyword evidence="3" id="KW-1185">Reference proteome</keyword>
<evidence type="ECO:0000313" key="2">
    <source>
        <dbReference type="EMBL" id="CDW87921.1"/>
    </source>
</evidence>
<keyword evidence="1" id="KW-0472">Membrane</keyword>
<organism evidence="2 3">
    <name type="scientific">Stylonychia lemnae</name>
    <name type="common">Ciliate</name>
    <dbReference type="NCBI Taxonomy" id="5949"/>
    <lineage>
        <taxon>Eukaryota</taxon>
        <taxon>Sar</taxon>
        <taxon>Alveolata</taxon>
        <taxon>Ciliophora</taxon>
        <taxon>Intramacronucleata</taxon>
        <taxon>Spirotrichea</taxon>
        <taxon>Stichotrichia</taxon>
        <taxon>Sporadotrichida</taxon>
        <taxon>Oxytrichidae</taxon>
        <taxon>Stylonychinae</taxon>
        <taxon>Stylonychia</taxon>
    </lineage>
</organism>
<dbReference type="Proteomes" id="UP000039865">
    <property type="component" value="Unassembled WGS sequence"/>
</dbReference>
<dbReference type="InParanoid" id="A0A078B0U6"/>
<keyword evidence="1" id="KW-1133">Transmembrane helix</keyword>
<dbReference type="EMBL" id="CCKQ01016058">
    <property type="protein sequence ID" value="CDW87921.1"/>
    <property type="molecule type" value="Genomic_DNA"/>
</dbReference>
<protein>
    <submittedName>
        <fullName evidence="2">Uncharacterized protein</fullName>
    </submittedName>
</protein>
<evidence type="ECO:0000256" key="1">
    <source>
        <dbReference type="SAM" id="Phobius"/>
    </source>
</evidence>